<proteinExistence type="predicted"/>
<gene>
    <name evidence="1" type="ORF">SDC9_212062</name>
</gene>
<sequence length="87" mass="9815">MSYYLPTTLKIITAYEQFEEQGVRGENLLAAMRDIENILDHLFSGFERQLDLLFENDVLDISSDISVLESMLAKDGLTDNGLTMPKG</sequence>
<name>A0A645JL28_9ZZZZ</name>
<evidence type="ECO:0000313" key="1">
    <source>
        <dbReference type="EMBL" id="MPN64291.1"/>
    </source>
</evidence>
<accession>A0A645JL28</accession>
<protein>
    <submittedName>
        <fullName evidence="1">Uncharacterized protein</fullName>
    </submittedName>
</protein>
<dbReference type="EMBL" id="VSSQ01144959">
    <property type="protein sequence ID" value="MPN64291.1"/>
    <property type="molecule type" value="Genomic_DNA"/>
</dbReference>
<comment type="caution">
    <text evidence="1">The sequence shown here is derived from an EMBL/GenBank/DDBJ whole genome shotgun (WGS) entry which is preliminary data.</text>
</comment>
<dbReference type="AlphaFoldDB" id="A0A645JL28"/>
<reference evidence="1" key="1">
    <citation type="submission" date="2019-08" db="EMBL/GenBank/DDBJ databases">
        <authorList>
            <person name="Kucharzyk K."/>
            <person name="Murdoch R.W."/>
            <person name="Higgins S."/>
            <person name="Loffler F."/>
        </authorList>
    </citation>
    <scope>NUCLEOTIDE SEQUENCE</scope>
</reference>
<organism evidence="1">
    <name type="scientific">bioreactor metagenome</name>
    <dbReference type="NCBI Taxonomy" id="1076179"/>
    <lineage>
        <taxon>unclassified sequences</taxon>
        <taxon>metagenomes</taxon>
        <taxon>ecological metagenomes</taxon>
    </lineage>
</organism>